<evidence type="ECO:0000313" key="3">
    <source>
        <dbReference type="Proteomes" id="UP000253975"/>
    </source>
</evidence>
<name>A0A369LBR1_9ACTN</name>
<sequence length="258" mass="28800">MSTRDDYSSAYKAATRLGMAETILFALTIALNLAATMVPNDISFYLNIVIAISSFTYSALYMIDDFYAWYQAESGRRRGAIEDAFRAKLTLKRTEGYYNNDVNDSEMRYALNLYESCYFTEAILKKMLPGVIAKIALAAIALAVLMFCFNPAVVVILAQGVFSTCVLFGCTGAIVCYSRVKRLSEIFFGVFVTRQYDGTGTDAIVLKSATLEYEAVKAHYKVRLSTRIFNKNNAQLSRKWNDLLQEMNPAIVSSNSSS</sequence>
<organism evidence="2 3">
    <name type="scientific">Slackia isoflavoniconvertens</name>
    <dbReference type="NCBI Taxonomy" id="572010"/>
    <lineage>
        <taxon>Bacteria</taxon>
        <taxon>Bacillati</taxon>
        <taxon>Actinomycetota</taxon>
        <taxon>Coriobacteriia</taxon>
        <taxon>Eggerthellales</taxon>
        <taxon>Eggerthellaceae</taxon>
        <taxon>Slackia</taxon>
    </lineage>
</organism>
<keyword evidence="1" id="KW-0472">Membrane</keyword>
<dbReference type="EMBL" id="PPTO01000014">
    <property type="protein sequence ID" value="RDB56522.1"/>
    <property type="molecule type" value="Genomic_DNA"/>
</dbReference>
<protein>
    <recommendedName>
        <fullName evidence="4">DUF4231 domain-containing protein</fullName>
    </recommendedName>
</protein>
<proteinExistence type="predicted"/>
<reference evidence="2 3" key="1">
    <citation type="journal article" date="2018" name="Elife">
        <title>Discovery and characterization of a prevalent human gut bacterial enzyme sufficient for the inactivation of a family of plant toxins.</title>
        <authorList>
            <person name="Koppel N."/>
            <person name="Bisanz J.E."/>
            <person name="Pandelia M.E."/>
            <person name="Turnbaugh P.J."/>
            <person name="Balskus E.P."/>
        </authorList>
    </citation>
    <scope>NUCLEOTIDE SEQUENCE [LARGE SCALE GENOMIC DNA]</scope>
    <source>
        <strain evidence="2 3">OB21 GAM31</strain>
    </source>
</reference>
<evidence type="ECO:0008006" key="4">
    <source>
        <dbReference type="Google" id="ProtNLM"/>
    </source>
</evidence>
<dbReference type="AlphaFoldDB" id="A0A369LBR1"/>
<comment type="caution">
    <text evidence="2">The sequence shown here is derived from an EMBL/GenBank/DDBJ whole genome shotgun (WGS) entry which is preliminary data.</text>
</comment>
<evidence type="ECO:0000313" key="2">
    <source>
        <dbReference type="EMBL" id="RDB56522.1"/>
    </source>
</evidence>
<gene>
    <name evidence="2" type="ORF">C1881_08300</name>
</gene>
<accession>A0A369LBR1</accession>
<keyword evidence="1" id="KW-0812">Transmembrane</keyword>
<dbReference type="Proteomes" id="UP000253975">
    <property type="component" value="Unassembled WGS sequence"/>
</dbReference>
<feature type="transmembrane region" description="Helical" evidence="1">
    <location>
        <begin position="128"/>
        <end position="147"/>
    </location>
</feature>
<feature type="transmembrane region" description="Helical" evidence="1">
    <location>
        <begin position="20"/>
        <end position="38"/>
    </location>
</feature>
<evidence type="ECO:0000256" key="1">
    <source>
        <dbReference type="SAM" id="Phobius"/>
    </source>
</evidence>
<keyword evidence="1" id="KW-1133">Transmembrane helix</keyword>
<feature type="transmembrane region" description="Helical" evidence="1">
    <location>
        <begin position="44"/>
        <end position="63"/>
    </location>
</feature>
<feature type="transmembrane region" description="Helical" evidence="1">
    <location>
        <begin position="153"/>
        <end position="177"/>
    </location>
</feature>